<feature type="signal peptide" evidence="2">
    <location>
        <begin position="1"/>
        <end position="24"/>
    </location>
</feature>
<organism evidence="4">
    <name type="scientific">Hyalella azteca</name>
    <name type="common">Amphipod</name>
    <dbReference type="NCBI Taxonomy" id="294128"/>
    <lineage>
        <taxon>Eukaryota</taxon>
        <taxon>Metazoa</taxon>
        <taxon>Ecdysozoa</taxon>
        <taxon>Arthropoda</taxon>
        <taxon>Crustacea</taxon>
        <taxon>Multicrustacea</taxon>
        <taxon>Malacostraca</taxon>
        <taxon>Eumalacostraca</taxon>
        <taxon>Peracarida</taxon>
        <taxon>Amphipoda</taxon>
        <taxon>Senticaudata</taxon>
        <taxon>Talitrida</taxon>
        <taxon>Talitroidea</taxon>
        <taxon>Hyalellidae</taxon>
        <taxon>Hyalella</taxon>
    </lineage>
</organism>
<evidence type="ECO:0000313" key="4">
    <source>
        <dbReference type="EMBL" id="KAA0189988.1"/>
    </source>
</evidence>
<reference evidence="4" key="3">
    <citation type="submission" date="2019-06" db="EMBL/GenBank/DDBJ databases">
        <authorList>
            <person name="Poynton C."/>
            <person name="Hasenbein S."/>
            <person name="Benoit J.B."/>
            <person name="Sepulveda M.S."/>
            <person name="Poelchau M.F."/>
            <person name="Murali S.C."/>
            <person name="Chen S."/>
            <person name="Glastad K.M."/>
            <person name="Werren J.H."/>
            <person name="Vineis J.H."/>
            <person name="Bowen J.L."/>
            <person name="Friedrich M."/>
            <person name="Jones J."/>
            <person name="Robertson H.M."/>
            <person name="Feyereisen R."/>
            <person name="Mechler-Hickson A."/>
            <person name="Mathers N."/>
            <person name="Lee C.E."/>
            <person name="Colbourne J.K."/>
            <person name="Biales A."/>
            <person name="Johnston J.S."/>
            <person name="Wellborn G.A."/>
            <person name="Rosendale A.J."/>
            <person name="Cridge A.G."/>
            <person name="Munoz-Torres M.C."/>
            <person name="Bain P.A."/>
            <person name="Manny A.R."/>
            <person name="Major K.M."/>
            <person name="Lambert F.N."/>
            <person name="Vulpe C.D."/>
            <person name="Tuck P."/>
            <person name="Blalock B.J."/>
            <person name="Lin Y.-Y."/>
            <person name="Smith M.E."/>
            <person name="Ochoa-Acuna H."/>
            <person name="Chen M.-J.M."/>
            <person name="Childers C.P."/>
            <person name="Qu J."/>
            <person name="Dugan S."/>
            <person name="Lee S.L."/>
            <person name="Chao H."/>
            <person name="Dinh H."/>
            <person name="Han Y."/>
            <person name="Doddapaneni H."/>
            <person name="Worley K.C."/>
            <person name="Muzny D.M."/>
            <person name="Gibbs R.A."/>
            <person name="Richards S."/>
        </authorList>
    </citation>
    <scope>NUCLEOTIDE SEQUENCE</scope>
    <source>
        <strain evidence="4">HAZT.00-mixed</strain>
        <tissue evidence="4">Whole organism</tissue>
    </source>
</reference>
<dbReference type="OrthoDB" id="8950604at2759"/>
<evidence type="ECO:0000256" key="2">
    <source>
        <dbReference type="SAM" id="SignalP"/>
    </source>
</evidence>
<reference evidence="4" key="2">
    <citation type="journal article" date="2018" name="Environ. Sci. Technol.">
        <title>The Toxicogenome of Hyalella azteca: A Model for Sediment Ecotoxicology and Evolutionary Toxicology.</title>
        <authorList>
            <person name="Poynton H.C."/>
            <person name="Hasenbein S."/>
            <person name="Benoit J.B."/>
            <person name="Sepulveda M.S."/>
            <person name="Poelchau M.F."/>
            <person name="Hughes D.S.T."/>
            <person name="Murali S.C."/>
            <person name="Chen S."/>
            <person name="Glastad K.M."/>
            <person name="Goodisman M.A.D."/>
            <person name="Werren J.H."/>
            <person name="Vineis J.H."/>
            <person name="Bowen J.L."/>
            <person name="Friedrich M."/>
            <person name="Jones J."/>
            <person name="Robertson H.M."/>
            <person name="Feyereisen R."/>
            <person name="Mechler-Hickson A."/>
            <person name="Mathers N."/>
            <person name="Lee C.E."/>
            <person name="Colbourne J.K."/>
            <person name="Biales A."/>
            <person name="Johnston J.S."/>
            <person name="Wellborn G.A."/>
            <person name="Rosendale A.J."/>
            <person name="Cridge A.G."/>
            <person name="Munoz-Torres M.C."/>
            <person name="Bain P.A."/>
            <person name="Manny A.R."/>
            <person name="Major K.M."/>
            <person name="Lambert F.N."/>
            <person name="Vulpe C.D."/>
            <person name="Tuck P."/>
            <person name="Blalock B.J."/>
            <person name="Lin Y.Y."/>
            <person name="Smith M.E."/>
            <person name="Ochoa-Acuna H."/>
            <person name="Chen M.M."/>
            <person name="Childers C.P."/>
            <person name="Qu J."/>
            <person name="Dugan S."/>
            <person name="Lee S.L."/>
            <person name="Chao H."/>
            <person name="Dinh H."/>
            <person name="Han Y."/>
            <person name="Doddapaneni H."/>
            <person name="Worley K.C."/>
            <person name="Muzny D.M."/>
            <person name="Gibbs R.A."/>
            <person name="Richards S."/>
        </authorList>
    </citation>
    <scope>NUCLEOTIDE SEQUENCE</scope>
    <source>
        <strain evidence="4">HAZT.00-mixed</strain>
        <tissue evidence="4">Whole organism</tissue>
    </source>
</reference>
<dbReference type="InterPro" id="IPR016186">
    <property type="entry name" value="C-type_lectin-like/link_sf"/>
</dbReference>
<dbReference type="Gene3D" id="3.10.100.10">
    <property type="entry name" value="Mannose-Binding Protein A, subunit A"/>
    <property type="match status" value="1"/>
</dbReference>
<dbReference type="AlphaFoldDB" id="A0A6A0GVU7"/>
<feature type="domain" description="C-type lectin" evidence="3">
    <location>
        <begin position="46"/>
        <end position="206"/>
    </location>
</feature>
<keyword evidence="2" id="KW-0732">Signal</keyword>
<dbReference type="InterPro" id="IPR001304">
    <property type="entry name" value="C-type_lectin-like"/>
</dbReference>
<dbReference type="PROSITE" id="PS50041">
    <property type="entry name" value="C_TYPE_LECTIN_2"/>
    <property type="match status" value="1"/>
</dbReference>
<proteinExistence type="predicted"/>
<dbReference type="PANTHER" id="PTHR21407:SF1">
    <property type="entry name" value="RE43931P"/>
    <property type="match status" value="1"/>
</dbReference>
<gene>
    <name evidence="4" type="ORF">HAZT_HAZT000980</name>
</gene>
<dbReference type="PANTHER" id="PTHR21407">
    <property type="entry name" value="RE43931P-RELATED"/>
    <property type="match status" value="1"/>
</dbReference>
<accession>A0A6A0GVU7</accession>
<dbReference type="InterPro" id="IPR016187">
    <property type="entry name" value="CTDL_fold"/>
</dbReference>
<dbReference type="InterPro" id="IPR018378">
    <property type="entry name" value="C-type_lectin_CS"/>
</dbReference>
<feature type="chain" id="PRO_5025405849" description="C-type lectin domain-containing protein" evidence="2">
    <location>
        <begin position="25"/>
        <end position="225"/>
    </location>
</feature>
<keyword evidence="1" id="KW-1015">Disulfide bond</keyword>
<dbReference type="EMBL" id="JQDR03013225">
    <property type="protein sequence ID" value="KAA0189988.1"/>
    <property type="molecule type" value="Genomic_DNA"/>
</dbReference>
<dbReference type="PROSITE" id="PS00615">
    <property type="entry name" value="C_TYPE_LECTIN_1"/>
    <property type="match status" value="1"/>
</dbReference>
<dbReference type="SMART" id="SM00034">
    <property type="entry name" value="CLECT"/>
    <property type="match status" value="1"/>
</dbReference>
<evidence type="ECO:0000256" key="1">
    <source>
        <dbReference type="ARBA" id="ARBA00023157"/>
    </source>
</evidence>
<sequence length="225" mass="25709">MVDPMKLMSAVALLVVAFAALATAQRQLIRPEAEACANRLKHASTFRNGHYYFFSWTHGPTRDHERDWLDARNICRKHCQDLVSLETQDEANFVYEQIRLGNVKYIWTSGRKCNFDGCDRPDLQPPIVNGWFWSGSSARIPATNSTFGWRGDWSHSGGGGAPQPDNREFSETRTDEACIAILNNFYNDGIKWHDVACHHVKPWVCEDSEELLTFARFNFPQANIQ</sequence>
<dbReference type="Proteomes" id="UP000711488">
    <property type="component" value="Unassembled WGS sequence"/>
</dbReference>
<dbReference type="SUPFAM" id="SSF56436">
    <property type="entry name" value="C-type lectin-like"/>
    <property type="match status" value="1"/>
</dbReference>
<reference evidence="4" key="1">
    <citation type="submission" date="2014-08" db="EMBL/GenBank/DDBJ databases">
        <authorList>
            <person name="Murali S."/>
            <person name="Richards S."/>
            <person name="Bandaranaike D."/>
            <person name="Bellair M."/>
            <person name="Blankenburg K."/>
            <person name="Chao H."/>
            <person name="Dinh H."/>
            <person name="Doddapaneni H."/>
            <person name="Dugan-Rocha S."/>
            <person name="Elkadiri S."/>
            <person name="Gnanaolivu R."/>
            <person name="Hughes D."/>
            <person name="Lee S."/>
            <person name="Li M."/>
            <person name="Ming W."/>
            <person name="Munidasa M."/>
            <person name="Muniz J."/>
            <person name="Nguyen L."/>
            <person name="Osuji N."/>
            <person name="Pu L.-L."/>
            <person name="Puazo M."/>
            <person name="Skinner E."/>
            <person name="Qu C."/>
            <person name="Quiroz J."/>
            <person name="Raj R."/>
            <person name="Weissenberger G."/>
            <person name="Xin Y."/>
            <person name="Zou X."/>
            <person name="Han Y."/>
            <person name="Worley K."/>
            <person name="Muzny D."/>
            <person name="Gibbs R."/>
        </authorList>
    </citation>
    <scope>NUCLEOTIDE SEQUENCE</scope>
    <source>
        <strain evidence="4">HAZT.00-mixed</strain>
        <tissue evidence="4">Whole organism</tissue>
    </source>
</reference>
<name>A0A6A0GVU7_HYAAZ</name>
<protein>
    <recommendedName>
        <fullName evidence="3">C-type lectin domain-containing protein</fullName>
    </recommendedName>
</protein>
<evidence type="ECO:0000259" key="3">
    <source>
        <dbReference type="PROSITE" id="PS50041"/>
    </source>
</evidence>
<dbReference type="CDD" id="cd00037">
    <property type="entry name" value="CLECT"/>
    <property type="match status" value="1"/>
</dbReference>
<comment type="caution">
    <text evidence="4">The sequence shown here is derived from an EMBL/GenBank/DDBJ whole genome shotgun (WGS) entry which is preliminary data.</text>
</comment>